<evidence type="ECO:0000313" key="9">
    <source>
        <dbReference type="EMBL" id="ORZ07250.1"/>
    </source>
</evidence>
<proteinExistence type="inferred from homology"/>
<keyword evidence="10" id="KW-1185">Reference proteome</keyword>
<evidence type="ECO:0000256" key="3">
    <source>
        <dbReference type="ARBA" id="ARBA00022741"/>
    </source>
</evidence>
<dbReference type="InterPro" id="IPR004412">
    <property type="entry name" value="GatA"/>
</dbReference>
<dbReference type="SUPFAM" id="SSF75304">
    <property type="entry name" value="Amidase signature (AS) enzymes"/>
    <property type="match status" value="1"/>
</dbReference>
<evidence type="ECO:0000256" key="6">
    <source>
        <dbReference type="ARBA" id="ARBA00047407"/>
    </source>
</evidence>
<dbReference type="EC" id="6.3.5.7" evidence="7"/>
<dbReference type="GO" id="GO:0030956">
    <property type="term" value="C:glutamyl-tRNA(Gln) amidotransferase complex"/>
    <property type="evidence" value="ECO:0007669"/>
    <property type="project" value="UniProtKB-UniRule"/>
</dbReference>
<dbReference type="InterPro" id="IPR000120">
    <property type="entry name" value="Amidase"/>
</dbReference>
<evidence type="ECO:0000313" key="10">
    <source>
        <dbReference type="Proteomes" id="UP000193648"/>
    </source>
</evidence>
<dbReference type="PANTHER" id="PTHR11895">
    <property type="entry name" value="TRANSAMIDASE"/>
    <property type="match status" value="1"/>
</dbReference>
<dbReference type="EMBL" id="MCFF01000042">
    <property type="protein sequence ID" value="ORZ07250.1"/>
    <property type="molecule type" value="Genomic_DNA"/>
</dbReference>
<dbReference type="InterPro" id="IPR023631">
    <property type="entry name" value="Amidase_dom"/>
</dbReference>
<keyword evidence="5 7" id="KW-0648">Protein biosynthesis</keyword>
<sequence>MLLSVSLWRATTNRKSLRYFATEARNSLSSPIFNETSTPVTSAIEVLDNVSKYNAYVNAYIDVADSEVVLDQAKEAAARWKAGKPKSSLDGAVLGYKMNFCTKEMRTTCSSTMLDNFQAPYTATAIELLQEAGAITGGKLNMDEFGMGSHNVFSNTGPSRNPHGILGRPVELLDVADGRSAGGSSGGSAAAVASNMCFAAMGSDTGGSVRLPASYCGIVGFKPSYGQISRWGLVAYASSLDTVGMLTKTVDDAKLIYDIVSKEDLKDSTCLTQRQRDKIAKVMTPVEPQPGDTRPLSGIRIGIPQEFNIAELSPNTKALWKRGIRVLKENGATVVPVSLPNTKLAVGAYMTIGTAEASSNLQRYDGVRYGHQSEEKDEKDALYANTRSEGFGKEVKRRILLGTYVLTSGSFDNFFLRAQKIRQMIRNDFDRMFARPNVITGSLPIADIDSRHEGAHPRVHALLTPVAVTTAPKLADVVGDHIDPTNAYLDDILTIPASLAGLPAMSVPFGLCAEDGFPMGLQVISQYGDEEMIFKVGKVLEERGQKRT</sequence>
<dbReference type="Pfam" id="PF01425">
    <property type="entry name" value="Amidase"/>
    <property type="match status" value="1"/>
</dbReference>
<keyword evidence="2 7" id="KW-0436">Ligase</keyword>
<feature type="domain" description="Amidase" evidence="8">
    <location>
        <begin position="46"/>
        <end position="533"/>
    </location>
</feature>
<dbReference type="GO" id="GO:0070681">
    <property type="term" value="P:glutaminyl-tRNAGln biosynthesis via transamidation"/>
    <property type="evidence" value="ECO:0007669"/>
    <property type="project" value="UniProtKB-UniRule"/>
</dbReference>
<dbReference type="GO" id="GO:0005524">
    <property type="term" value="F:ATP binding"/>
    <property type="evidence" value="ECO:0007669"/>
    <property type="project" value="UniProtKB-KW"/>
</dbReference>
<dbReference type="PROSITE" id="PS00571">
    <property type="entry name" value="AMIDASES"/>
    <property type="match status" value="1"/>
</dbReference>
<dbReference type="HAMAP" id="MF_00120">
    <property type="entry name" value="GatA"/>
    <property type="match status" value="1"/>
</dbReference>
<dbReference type="PANTHER" id="PTHR11895:SF7">
    <property type="entry name" value="GLUTAMYL-TRNA(GLN) AMIDOTRANSFERASE SUBUNIT A, MITOCHONDRIAL"/>
    <property type="match status" value="1"/>
</dbReference>
<feature type="active site" description="Acyl-ester intermediate" evidence="7">
    <location>
        <position position="208"/>
    </location>
</feature>
<evidence type="ECO:0000256" key="1">
    <source>
        <dbReference type="ARBA" id="ARBA00008069"/>
    </source>
</evidence>
<dbReference type="InterPro" id="IPR036928">
    <property type="entry name" value="AS_sf"/>
</dbReference>
<comment type="catalytic activity">
    <reaction evidence="6 7">
        <text>L-glutamyl-tRNA(Gln) + L-glutamine + ATP + H2O = L-glutaminyl-tRNA(Gln) + L-glutamate + ADP + phosphate + H(+)</text>
        <dbReference type="Rhea" id="RHEA:17521"/>
        <dbReference type="Rhea" id="RHEA-COMP:9681"/>
        <dbReference type="Rhea" id="RHEA-COMP:9684"/>
        <dbReference type="ChEBI" id="CHEBI:15377"/>
        <dbReference type="ChEBI" id="CHEBI:15378"/>
        <dbReference type="ChEBI" id="CHEBI:29985"/>
        <dbReference type="ChEBI" id="CHEBI:30616"/>
        <dbReference type="ChEBI" id="CHEBI:43474"/>
        <dbReference type="ChEBI" id="CHEBI:58359"/>
        <dbReference type="ChEBI" id="CHEBI:78520"/>
        <dbReference type="ChEBI" id="CHEBI:78521"/>
        <dbReference type="ChEBI" id="CHEBI:456216"/>
        <dbReference type="EC" id="6.3.5.7"/>
    </reaction>
</comment>
<evidence type="ECO:0000256" key="4">
    <source>
        <dbReference type="ARBA" id="ARBA00022840"/>
    </source>
</evidence>
<comment type="subcellular location">
    <subcellularLocation>
        <location evidence="7">Mitochondrion</location>
    </subcellularLocation>
</comment>
<dbReference type="InParanoid" id="A0A1Y2GCU2"/>
<dbReference type="AlphaFoldDB" id="A0A1Y2GCU2"/>
<accession>A0A1Y2GCU2</accession>
<comment type="function">
    <text evidence="7">Allows the formation of correctly charged Gln-tRNA(Gln) through the transamidation of misacylated Glu-tRNA(Gln) in the mitochondria. The reaction takes place in the presence of glutamine and ATP through an activated gamma-phospho-Glu-tRNA(Gln).</text>
</comment>
<dbReference type="RefSeq" id="XP_021877913.1">
    <property type="nucleotide sequence ID" value="XM_022025332.1"/>
</dbReference>
<feature type="active site" description="Charge relay system" evidence="7">
    <location>
        <position position="184"/>
    </location>
</feature>
<dbReference type="InterPro" id="IPR020556">
    <property type="entry name" value="Amidase_CS"/>
</dbReference>
<name>A0A1Y2GCU2_9FUNG</name>
<dbReference type="Proteomes" id="UP000193648">
    <property type="component" value="Unassembled WGS sequence"/>
</dbReference>
<gene>
    <name evidence="9" type="ORF">BCR41DRAFT_360255</name>
</gene>
<dbReference type="GO" id="GO:0032543">
    <property type="term" value="P:mitochondrial translation"/>
    <property type="evidence" value="ECO:0007669"/>
    <property type="project" value="UniProtKB-UniRule"/>
</dbReference>
<comment type="caution">
    <text evidence="9">The sequence shown here is derived from an EMBL/GenBank/DDBJ whole genome shotgun (WGS) entry which is preliminary data.</text>
</comment>
<organism evidence="9 10">
    <name type="scientific">Lobosporangium transversale</name>
    <dbReference type="NCBI Taxonomy" id="64571"/>
    <lineage>
        <taxon>Eukaryota</taxon>
        <taxon>Fungi</taxon>
        <taxon>Fungi incertae sedis</taxon>
        <taxon>Mucoromycota</taxon>
        <taxon>Mortierellomycotina</taxon>
        <taxon>Mortierellomycetes</taxon>
        <taxon>Mortierellales</taxon>
        <taxon>Mortierellaceae</taxon>
        <taxon>Lobosporangium</taxon>
    </lineage>
</organism>
<dbReference type="GeneID" id="33567176"/>
<evidence type="ECO:0000259" key="8">
    <source>
        <dbReference type="Pfam" id="PF01425"/>
    </source>
</evidence>
<protein>
    <recommendedName>
        <fullName evidence="7">Glutamyl-tRNA(Gln) amidotransferase subunit A, mitochondrial</fullName>
        <shortName evidence="7">Glu-AdT subunit A</shortName>
        <ecNumber evidence="7">6.3.5.7</ecNumber>
    </recommendedName>
</protein>
<keyword evidence="3 7" id="KW-0547">Nucleotide-binding</keyword>
<evidence type="ECO:0000256" key="7">
    <source>
        <dbReference type="HAMAP-Rule" id="MF_03150"/>
    </source>
</evidence>
<dbReference type="STRING" id="64571.A0A1Y2GCU2"/>
<dbReference type="Gene3D" id="3.90.1300.10">
    <property type="entry name" value="Amidase signature (AS) domain"/>
    <property type="match status" value="1"/>
</dbReference>
<feature type="active site" description="Charge relay system" evidence="7">
    <location>
        <position position="97"/>
    </location>
</feature>
<dbReference type="OrthoDB" id="421993at2759"/>
<evidence type="ECO:0000256" key="5">
    <source>
        <dbReference type="ARBA" id="ARBA00022917"/>
    </source>
</evidence>
<reference evidence="9 10" key="1">
    <citation type="submission" date="2016-07" db="EMBL/GenBank/DDBJ databases">
        <title>Pervasive Adenine N6-methylation of Active Genes in Fungi.</title>
        <authorList>
            <consortium name="DOE Joint Genome Institute"/>
            <person name="Mondo S.J."/>
            <person name="Dannebaum R.O."/>
            <person name="Kuo R.C."/>
            <person name="Labutti K."/>
            <person name="Haridas S."/>
            <person name="Kuo A."/>
            <person name="Salamov A."/>
            <person name="Ahrendt S.R."/>
            <person name="Lipzen A."/>
            <person name="Sullivan W."/>
            <person name="Andreopoulos W.B."/>
            <person name="Clum A."/>
            <person name="Lindquist E."/>
            <person name="Daum C."/>
            <person name="Ramamoorthy G.K."/>
            <person name="Gryganskyi A."/>
            <person name="Culley D."/>
            <person name="Magnuson J.K."/>
            <person name="James T.Y."/>
            <person name="O'Malley M.A."/>
            <person name="Stajich J.E."/>
            <person name="Spatafora J.W."/>
            <person name="Visel A."/>
            <person name="Grigoriev I.V."/>
        </authorList>
    </citation>
    <scope>NUCLEOTIDE SEQUENCE [LARGE SCALE GENOMIC DNA]</scope>
    <source>
        <strain evidence="9 10">NRRL 3116</strain>
    </source>
</reference>
<dbReference type="GO" id="GO:0050567">
    <property type="term" value="F:glutaminyl-tRNA synthase (glutamine-hydrolyzing) activity"/>
    <property type="evidence" value="ECO:0007669"/>
    <property type="project" value="UniProtKB-UniRule"/>
</dbReference>
<dbReference type="GO" id="GO:0005739">
    <property type="term" value="C:mitochondrion"/>
    <property type="evidence" value="ECO:0007669"/>
    <property type="project" value="UniProtKB-SubCell"/>
</dbReference>
<comment type="similarity">
    <text evidence="1 7">Belongs to the amidase family. GatA subfamily.</text>
</comment>
<comment type="subunit">
    <text evidence="7">Subunit of the heterotrimeric GatCAB amidotransferase (AdT) complex, composed of A, B and C subunits.</text>
</comment>
<keyword evidence="4 7" id="KW-0067">ATP-binding</keyword>
<dbReference type="FunCoup" id="A0A1Y2GCU2">
    <property type="interactions" value="204"/>
</dbReference>
<keyword evidence="7" id="KW-0496">Mitochondrion</keyword>
<evidence type="ECO:0000256" key="2">
    <source>
        <dbReference type="ARBA" id="ARBA00022598"/>
    </source>
</evidence>